<protein>
    <submittedName>
        <fullName evidence="1">Uncharacterized protein</fullName>
    </submittedName>
</protein>
<evidence type="ECO:0000313" key="2">
    <source>
        <dbReference type="Proteomes" id="UP000410492"/>
    </source>
</evidence>
<gene>
    <name evidence="1" type="ORF">CALMAC_LOCUS5042</name>
</gene>
<proteinExistence type="predicted"/>
<sequence length="43" mass="5181">MKNRMSGDQLEIKRLEELQKKLQQMYVSESEYNNLKQQIGMYG</sequence>
<accession>A0A653BZM2</accession>
<dbReference type="EMBL" id="CAACVG010006691">
    <property type="protein sequence ID" value="VEN41095.1"/>
    <property type="molecule type" value="Genomic_DNA"/>
</dbReference>
<keyword evidence="2" id="KW-1185">Reference proteome</keyword>
<organism evidence="1 2">
    <name type="scientific">Callosobruchus maculatus</name>
    <name type="common">Southern cowpea weevil</name>
    <name type="synonym">Pulse bruchid</name>
    <dbReference type="NCBI Taxonomy" id="64391"/>
    <lineage>
        <taxon>Eukaryota</taxon>
        <taxon>Metazoa</taxon>
        <taxon>Ecdysozoa</taxon>
        <taxon>Arthropoda</taxon>
        <taxon>Hexapoda</taxon>
        <taxon>Insecta</taxon>
        <taxon>Pterygota</taxon>
        <taxon>Neoptera</taxon>
        <taxon>Endopterygota</taxon>
        <taxon>Coleoptera</taxon>
        <taxon>Polyphaga</taxon>
        <taxon>Cucujiformia</taxon>
        <taxon>Chrysomeloidea</taxon>
        <taxon>Chrysomelidae</taxon>
        <taxon>Bruchinae</taxon>
        <taxon>Bruchini</taxon>
        <taxon>Callosobruchus</taxon>
    </lineage>
</organism>
<name>A0A653BZM2_CALMS</name>
<evidence type="ECO:0000313" key="1">
    <source>
        <dbReference type="EMBL" id="VEN41095.1"/>
    </source>
</evidence>
<dbReference type="AlphaFoldDB" id="A0A653BZM2"/>
<dbReference type="Proteomes" id="UP000410492">
    <property type="component" value="Unassembled WGS sequence"/>
</dbReference>
<reference evidence="1 2" key="1">
    <citation type="submission" date="2019-01" db="EMBL/GenBank/DDBJ databases">
        <authorList>
            <person name="Sayadi A."/>
        </authorList>
    </citation>
    <scope>NUCLEOTIDE SEQUENCE [LARGE SCALE GENOMIC DNA]</scope>
</reference>